<accession>A0A8S3Z377</accession>
<comment type="caution">
    <text evidence="4">The sequence shown here is derived from an EMBL/GenBank/DDBJ whole genome shotgun (WGS) entry which is preliminary data.</text>
</comment>
<dbReference type="InterPro" id="IPR048382">
    <property type="entry name" value="BCAS3_WD40"/>
</dbReference>
<dbReference type="Pfam" id="PF21034">
    <property type="entry name" value="BCAS3_WD40"/>
    <property type="match status" value="2"/>
</dbReference>
<dbReference type="InterPro" id="IPR022175">
    <property type="entry name" value="BCAS3_dom"/>
</dbReference>
<evidence type="ECO:0000259" key="3">
    <source>
        <dbReference type="Pfam" id="PF21034"/>
    </source>
</evidence>
<dbReference type="Pfam" id="PF12490">
    <property type="entry name" value="BCAS3"/>
    <property type="match status" value="1"/>
</dbReference>
<dbReference type="GO" id="GO:0042594">
    <property type="term" value="P:response to starvation"/>
    <property type="evidence" value="ECO:0007669"/>
    <property type="project" value="TreeGrafter"/>
</dbReference>
<sequence length="890" mass="97574">MAAESPRKTSKYSCNVVRPHAFSDKTVAESVFDFITDVTEDKEKITWIRFENCDVNDLQSNPNLQGMDQKTQPLVAVLGYADGVQVWLITFSFTTAHSVSEALEVLSLRQNPVSCLRILPTPGTTDDDFQAKRPIAAICDSSSAGKAFCGVKFVSLRTGDDVHSVSFKTLQVQNIECNKRFIVMVFQEKLAVFDACRLRQLHWIIGCYPCPGPKVNPIALGDRWLAYADKRLLPVHQSCGGMSGDGSQSYAATVISAAKGAIKGLTKFGEAMVSGMTGNKPVPVSKKPEPSPPDENGYRPGIVSVVDLKSLRGEQFYVPEDPDVEGLIAHFHAHANEPVAAMAFDPSGILLVTACKLGMFIMDGVPASSCRMSYWGTLLSSMYLEYCNYRLTGHNFHVFSLVAHPCSSSLGAVHHLYTLHRGDTTAKVTDIAFTNDTRWVSVSTHRGTTHVFPITPYGGPVCARTHCQSRVVNRVSRFQKSAGLDDIEHGAAGRHSPILSCSPGSSGPQENYPSLIRQNALRNNTGNPRLPPYPHPTSVLPLAQLKQGLSIPGLNPTASGSPRPRSPTLSSSNHDNVFKVCAAFTTERLWTTAVERRDQLKKSAVDSLFILNQNGILTEYHLEPKPKLHTGTDKASEDAPVDLEVKGLVQWNLQRSRASSEVKPPLASNSPLLIATDAVLTQHPTYTSDMAEPGPVTRYGSKDSLSSDYSSKDDLDEQWVSQVEIITHVGPHRRLWMGPQFSFKTYQNPQTTTVLSSTSPSTFSSSPETQVTTMDILTDECDPESLKIHPSRSSPVAMPNTRPAYRRSSTSERTTSPGRSASSVPLYIEAGSYEQSPVLSDVYSEWTESNITRQPHGSEEEDDRLRKTLEDAMIETPVMEGGPNCVRMRE</sequence>
<dbReference type="InterPro" id="IPR045142">
    <property type="entry name" value="BCAS3-like"/>
</dbReference>
<dbReference type="GO" id="GO:0006914">
    <property type="term" value="P:autophagy"/>
    <property type="evidence" value="ECO:0007669"/>
    <property type="project" value="InterPro"/>
</dbReference>
<evidence type="ECO:0000313" key="5">
    <source>
        <dbReference type="Proteomes" id="UP000678393"/>
    </source>
</evidence>
<evidence type="ECO:0000313" key="4">
    <source>
        <dbReference type="EMBL" id="CAG5121641.1"/>
    </source>
</evidence>
<feature type="domain" description="BCAS3 WD40" evidence="3">
    <location>
        <begin position="391"/>
        <end position="548"/>
    </location>
</feature>
<feature type="region of interest" description="Disordered" evidence="1">
    <location>
        <begin position="785"/>
        <end position="823"/>
    </location>
</feature>
<dbReference type="OrthoDB" id="25778at2759"/>
<protein>
    <recommendedName>
        <fullName evidence="6">BCAS3 domain-containing protein</fullName>
    </recommendedName>
</protein>
<feature type="compositionally biased region" description="Low complexity" evidence="1">
    <location>
        <begin position="559"/>
        <end position="572"/>
    </location>
</feature>
<evidence type="ECO:0000256" key="1">
    <source>
        <dbReference type="SAM" id="MobiDB-lite"/>
    </source>
</evidence>
<dbReference type="GO" id="GO:0005737">
    <property type="term" value="C:cytoplasm"/>
    <property type="evidence" value="ECO:0007669"/>
    <property type="project" value="TreeGrafter"/>
</dbReference>
<feature type="domain" description="BCAS3 WD40" evidence="3">
    <location>
        <begin position="43"/>
        <end position="359"/>
    </location>
</feature>
<feature type="region of interest" description="Disordered" evidence="1">
    <location>
        <begin position="550"/>
        <end position="572"/>
    </location>
</feature>
<dbReference type="PANTHER" id="PTHR13268">
    <property type="entry name" value="BREAST CARCINOMA AMPLIFIED SEQUENCE 3"/>
    <property type="match status" value="1"/>
</dbReference>
<dbReference type="Proteomes" id="UP000678393">
    <property type="component" value="Unassembled WGS sequence"/>
</dbReference>
<dbReference type="AlphaFoldDB" id="A0A8S3Z377"/>
<reference evidence="4" key="1">
    <citation type="submission" date="2021-04" db="EMBL/GenBank/DDBJ databases">
        <authorList>
            <consortium name="Molecular Ecology Group"/>
        </authorList>
    </citation>
    <scope>NUCLEOTIDE SEQUENCE</scope>
</reference>
<name>A0A8S3Z377_9EUPU</name>
<evidence type="ECO:0008006" key="6">
    <source>
        <dbReference type="Google" id="ProtNLM"/>
    </source>
</evidence>
<dbReference type="InterPro" id="IPR036322">
    <property type="entry name" value="WD40_repeat_dom_sf"/>
</dbReference>
<dbReference type="SUPFAM" id="SSF50978">
    <property type="entry name" value="WD40 repeat-like"/>
    <property type="match status" value="1"/>
</dbReference>
<dbReference type="EMBL" id="CAJHNH020001128">
    <property type="protein sequence ID" value="CAG5121641.1"/>
    <property type="molecule type" value="Genomic_DNA"/>
</dbReference>
<feature type="domain" description="BCAS3" evidence="2">
    <location>
        <begin position="635"/>
        <end position="753"/>
    </location>
</feature>
<dbReference type="PANTHER" id="PTHR13268:SF0">
    <property type="entry name" value="BCAS3 MICROTUBULE ASSOCIATED CELL MIGRATION FACTOR"/>
    <property type="match status" value="1"/>
</dbReference>
<feature type="non-terminal residue" evidence="4">
    <location>
        <position position="890"/>
    </location>
</feature>
<feature type="region of interest" description="Disordered" evidence="1">
    <location>
        <begin position="685"/>
        <end position="711"/>
    </location>
</feature>
<gene>
    <name evidence="4" type="ORF">CUNI_LOCUS7199</name>
</gene>
<feature type="compositionally biased region" description="Low complexity" evidence="1">
    <location>
        <begin position="806"/>
        <end position="820"/>
    </location>
</feature>
<feature type="region of interest" description="Disordered" evidence="1">
    <location>
        <begin position="279"/>
        <end position="298"/>
    </location>
</feature>
<evidence type="ECO:0000259" key="2">
    <source>
        <dbReference type="Pfam" id="PF12490"/>
    </source>
</evidence>
<organism evidence="4 5">
    <name type="scientific">Candidula unifasciata</name>
    <dbReference type="NCBI Taxonomy" id="100452"/>
    <lineage>
        <taxon>Eukaryota</taxon>
        <taxon>Metazoa</taxon>
        <taxon>Spiralia</taxon>
        <taxon>Lophotrochozoa</taxon>
        <taxon>Mollusca</taxon>
        <taxon>Gastropoda</taxon>
        <taxon>Heterobranchia</taxon>
        <taxon>Euthyneura</taxon>
        <taxon>Panpulmonata</taxon>
        <taxon>Eupulmonata</taxon>
        <taxon>Stylommatophora</taxon>
        <taxon>Helicina</taxon>
        <taxon>Helicoidea</taxon>
        <taxon>Geomitridae</taxon>
        <taxon>Candidula</taxon>
    </lineage>
</organism>
<keyword evidence="5" id="KW-1185">Reference proteome</keyword>
<proteinExistence type="predicted"/>